<proteinExistence type="predicted"/>
<name>A0A7C1NX38_9HYPH</name>
<accession>A0A7C1NX38</accession>
<sequence>MNRVYLAAAGALIAVLTIAGLILGTVSKIEGMTTEAARSARAERDHYWRAQVEQMRADAQEQIAESLRKTMAAQNAARDQVAALQARASELEKENAALPDGGDRGLSRDRVRLLNKR</sequence>
<feature type="region of interest" description="Disordered" evidence="1">
    <location>
        <begin position="93"/>
        <end position="117"/>
    </location>
</feature>
<reference evidence="2" key="1">
    <citation type="journal article" date="2020" name="mSystems">
        <title>Genome- and Community-Level Interaction Insights into Carbon Utilization and Element Cycling Functions of Hydrothermarchaeota in Hydrothermal Sediment.</title>
        <authorList>
            <person name="Zhou Z."/>
            <person name="Liu Y."/>
            <person name="Xu W."/>
            <person name="Pan J."/>
            <person name="Luo Z.H."/>
            <person name="Li M."/>
        </authorList>
    </citation>
    <scope>NUCLEOTIDE SEQUENCE [LARGE SCALE GENOMIC DNA]</scope>
    <source>
        <strain evidence="2">SpSt-243</strain>
    </source>
</reference>
<comment type="caution">
    <text evidence="2">The sequence shown here is derived from an EMBL/GenBank/DDBJ whole genome shotgun (WGS) entry which is preliminary data.</text>
</comment>
<protein>
    <submittedName>
        <fullName evidence="2">Uncharacterized protein</fullName>
    </submittedName>
</protein>
<dbReference type="EMBL" id="DSKI01000577">
    <property type="protein sequence ID" value="HEB44239.1"/>
    <property type="molecule type" value="Genomic_DNA"/>
</dbReference>
<evidence type="ECO:0000256" key="1">
    <source>
        <dbReference type="SAM" id="MobiDB-lite"/>
    </source>
</evidence>
<evidence type="ECO:0000313" key="2">
    <source>
        <dbReference type="EMBL" id="HEB44239.1"/>
    </source>
</evidence>
<gene>
    <name evidence="2" type="ORF">ENP70_11225</name>
</gene>
<organism evidence="2">
    <name type="scientific">Agrobacterium albertimagni</name>
    <dbReference type="NCBI Taxonomy" id="147266"/>
    <lineage>
        <taxon>Bacteria</taxon>
        <taxon>Pseudomonadati</taxon>
        <taxon>Pseudomonadota</taxon>
        <taxon>Alphaproteobacteria</taxon>
        <taxon>Hyphomicrobiales</taxon>
        <taxon>Rhizobiaceae</taxon>
        <taxon>Rhizobium/Agrobacterium group</taxon>
        <taxon>Agrobacterium</taxon>
    </lineage>
</organism>
<dbReference type="AlphaFoldDB" id="A0A7C1NX38"/>